<dbReference type="PROSITE" id="PS51257">
    <property type="entry name" value="PROKAR_LIPOPROTEIN"/>
    <property type="match status" value="1"/>
</dbReference>
<evidence type="ECO:0000313" key="2">
    <source>
        <dbReference type="EMBL" id="MDF3835500.1"/>
    </source>
</evidence>
<proteinExistence type="predicted"/>
<feature type="chain" id="PRO_5047020086" description="Lipoprotein" evidence="1">
    <location>
        <begin position="22"/>
        <end position="135"/>
    </location>
</feature>
<protein>
    <recommendedName>
        <fullName evidence="4">Lipoprotein</fullName>
    </recommendedName>
</protein>
<evidence type="ECO:0000256" key="1">
    <source>
        <dbReference type="SAM" id="SignalP"/>
    </source>
</evidence>
<name>A0ABT6AS97_9BURK</name>
<evidence type="ECO:0008006" key="4">
    <source>
        <dbReference type="Google" id="ProtNLM"/>
    </source>
</evidence>
<sequence length="135" mass="13708">MAKRALRIAGSLRLTKPLAGAAVLLALAGCAQLSESPATLGTPAPAGAIASFTIPPDALGARDAQLAAVLAKAGTLAARQKQPAIVVITALAQDLPYLNQAIWKGVPAQRTVAVHLENLTAGTNQPYSVTIKPAQ</sequence>
<evidence type="ECO:0000313" key="3">
    <source>
        <dbReference type="Proteomes" id="UP001216674"/>
    </source>
</evidence>
<accession>A0ABT6AS97</accession>
<dbReference type="EMBL" id="JARJLM010000360">
    <property type="protein sequence ID" value="MDF3835500.1"/>
    <property type="molecule type" value="Genomic_DNA"/>
</dbReference>
<gene>
    <name evidence="2" type="ORF">P3W85_21455</name>
</gene>
<keyword evidence="3" id="KW-1185">Reference proteome</keyword>
<feature type="signal peptide" evidence="1">
    <location>
        <begin position="1"/>
        <end position="21"/>
    </location>
</feature>
<reference evidence="2 3" key="1">
    <citation type="submission" date="2023-03" db="EMBL/GenBank/DDBJ databases">
        <title>Draft assemblies of triclosan tolerant bacteria isolated from returned activated sludge.</title>
        <authorList>
            <person name="Van Hamelsveld S."/>
        </authorList>
    </citation>
    <scope>NUCLEOTIDE SEQUENCE [LARGE SCALE GENOMIC DNA]</scope>
    <source>
        <strain evidence="2 3">GW210010_S58</strain>
    </source>
</reference>
<dbReference type="Proteomes" id="UP001216674">
    <property type="component" value="Unassembled WGS sequence"/>
</dbReference>
<keyword evidence="1" id="KW-0732">Signal</keyword>
<comment type="caution">
    <text evidence="2">The sequence shown here is derived from an EMBL/GenBank/DDBJ whole genome shotgun (WGS) entry which is preliminary data.</text>
</comment>
<organism evidence="2 3">
    <name type="scientific">Cupriavidus basilensis</name>
    <dbReference type="NCBI Taxonomy" id="68895"/>
    <lineage>
        <taxon>Bacteria</taxon>
        <taxon>Pseudomonadati</taxon>
        <taxon>Pseudomonadota</taxon>
        <taxon>Betaproteobacteria</taxon>
        <taxon>Burkholderiales</taxon>
        <taxon>Burkholderiaceae</taxon>
        <taxon>Cupriavidus</taxon>
    </lineage>
</organism>
<dbReference type="RefSeq" id="WP_276266259.1">
    <property type="nucleotide sequence ID" value="NZ_JARJLM010000360.1"/>
</dbReference>